<evidence type="ECO:0000256" key="2">
    <source>
        <dbReference type="ARBA" id="ARBA00023002"/>
    </source>
</evidence>
<dbReference type="Proteomes" id="UP000694523">
    <property type="component" value="Unplaced"/>
</dbReference>
<evidence type="ECO:0000313" key="6">
    <source>
        <dbReference type="Proteomes" id="UP000694523"/>
    </source>
</evidence>
<keyword evidence="2" id="KW-0560">Oxidoreductase</keyword>
<dbReference type="SMART" id="SM00829">
    <property type="entry name" value="PKS_ER"/>
    <property type="match status" value="1"/>
</dbReference>
<dbReference type="SUPFAM" id="SSF50129">
    <property type="entry name" value="GroES-like"/>
    <property type="match status" value="1"/>
</dbReference>
<feature type="domain" description="Enoyl reductase (ER)" evidence="4">
    <location>
        <begin position="10"/>
        <end position="347"/>
    </location>
</feature>
<dbReference type="InterPro" id="IPR036291">
    <property type="entry name" value="NAD(P)-bd_dom_sf"/>
</dbReference>
<reference evidence="5" key="1">
    <citation type="submission" date="2025-08" db="UniProtKB">
        <authorList>
            <consortium name="Ensembl"/>
        </authorList>
    </citation>
    <scope>IDENTIFICATION</scope>
</reference>
<dbReference type="CDD" id="cd05276">
    <property type="entry name" value="p53_inducible_oxidoreductase"/>
    <property type="match status" value="1"/>
</dbReference>
<dbReference type="SUPFAM" id="SSF51735">
    <property type="entry name" value="NAD(P)-binding Rossmann-fold domains"/>
    <property type="match status" value="1"/>
</dbReference>
<accession>A0A8C6SQQ3</accession>
<name>A0A8C6SQQ3_9GOBI</name>
<dbReference type="PANTHER" id="PTHR48106:SF18">
    <property type="entry name" value="QUINONE OXIDOREDUCTASE PIG3"/>
    <property type="match status" value="1"/>
</dbReference>
<feature type="region of interest" description="Disordered" evidence="3">
    <location>
        <begin position="1"/>
        <end position="27"/>
    </location>
</feature>
<dbReference type="Gene3D" id="3.90.180.10">
    <property type="entry name" value="Medium-chain alcohol dehydrogenases, catalytic domain"/>
    <property type="match status" value="2"/>
</dbReference>
<evidence type="ECO:0000256" key="1">
    <source>
        <dbReference type="ARBA" id="ARBA00022857"/>
    </source>
</evidence>
<dbReference type="PANTHER" id="PTHR48106">
    <property type="entry name" value="QUINONE OXIDOREDUCTASE PIG3-RELATED"/>
    <property type="match status" value="1"/>
</dbReference>
<dbReference type="Pfam" id="PF08240">
    <property type="entry name" value="ADH_N"/>
    <property type="match status" value="1"/>
</dbReference>
<protein>
    <submittedName>
        <fullName evidence="5">Tumor protein p53 inducible protein 3</fullName>
    </submittedName>
</protein>
<keyword evidence="6" id="KW-1185">Reference proteome</keyword>
<dbReference type="InterPro" id="IPR020843">
    <property type="entry name" value="ER"/>
</dbReference>
<sequence>MHAVCVDEPGGPEKMQIRTVPRPEPGPGEVLVRVHATALNRADLLQRRGLYPPPPGESEILGLEVSGTVESVGPGVNGAFVLSQRVMALLCGGGYAEFVCVPEQLLMSAPNNLSLSEAAAVPRPGSPPFSCSRVQEGEVVLVHAGASGVGSAAVQLVRLLGAVPLVTAGTPEKLALAKTLGAAHGFNYREDDFAEGVKQFTQGTDTHLSNELMQNLKYNCVDSSLGRQRSRRDPGLRWRVVLGAERLMFGAGRALGAVRDIRGGAVQGDLLKRLLSKRGQLLCSLLRSRSLQYKAELVSSFSSRVLPHFSGSPVLLRPVIDREFSLEQVSEAHQLMEANGNMGKIILNVINEHLQA</sequence>
<dbReference type="Pfam" id="PF13602">
    <property type="entry name" value="ADH_zinc_N_2"/>
    <property type="match status" value="1"/>
</dbReference>
<evidence type="ECO:0000259" key="4">
    <source>
        <dbReference type="SMART" id="SM00829"/>
    </source>
</evidence>
<dbReference type="InterPro" id="IPR013149">
    <property type="entry name" value="ADH-like_C"/>
</dbReference>
<dbReference type="AlphaFoldDB" id="A0A8C6SQQ3"/>
<evidence type="ECO:0000313" key="5">
    <source>
        <dbReference type="Ensembl" id="ENSNMLP00000008746.1"/>
    </source>
</evidence>
<dbReference type="Ensembl" id="ENSNMLT00000009924.1">
    <property type="protein sequence ID" value="ENSNMLP00000008746.1"/>
    <property type="gene ID" value="ENSNMLG00000006159.1"/>
</dbReference>
<dbReference type="GO" id="GO:0003960">
    <property type="term" value="F:quinone reductase (NADPH) activity"/>
    <property type="evidence" value="ECO:0007669"/>
    <property type="project" value="TreeGrafter"/>
</dbReference>
<dbReference type="InterPro" id="IPR014189">
    <property type="entry name" value="Quinone_OxRdtase_PIG3"/>
</dbReference>
<dbReference type="Pfam" id="PF00107">
    <property type="entry name" value="ADH_zinc_N"/>
    <property type="match status" value="1"/>
</dbReference>
<dbReference type="InterPro" id="IPR013154">
    <property type="entry name" value="ADH-like_N"/>
</dbReference>
<proteinExistence type="predicted"/>
<keyword evidence="1" id="KW-0521">NADP</keyword>
<dbReference type="InterPro" id="IPR011032">
    <property type="entry name" value="GroES-like_sf"/>
</dbReference>
<organism evidence="5 6">
    <name type="scientific">Neogobius melanostomus</name>
    <name type="common">round goby</name>
    <dbReference type="NCBI Taxonomy" id="47308"/>
    <lineage>
        <taxon>Eukaryota</taxon>
        <taxon>Metazoa</taxon>
        <taxon>Chordata</taxon>
        <taxon>Craniata</taxon>
        <taxon>Vertebrata</taxon>
        <taxon>Euteleostomi</taxon>
        <taxon>Actinopterygii</taxon>
        <taxon>Neopterygii</taxon>
        <taxon>Teleostei</taxon>
        <taxon>Neoteleostei</taxon>
        <taxon>Acanthomorphata</taxon>
        <taxon>Gobiaria</taxon>
        <taxon>Gobiiformes</taxon>
        <taxon>Gobioidei</taxon>
        <taxon>Gobiidae</taxon>
        <taxon>Benthophilinae</taxon>
        <taxon>Neogobiini</taxon>
        <taxon>Neogobius</taxon>
    </lineage>
</organism>
<dbReference type="Gene3D" id="3.40.50.720">
    <property type="entry name" value="NAD(P)-binding Rossmann-like Domain"/>
    <property type="match status" value="1"/>
</dbReference>
<dbReference type="GO" id="GO:0070402">
    <property type="term" value="F:NADPH binding"/>
    <property type="evidence" value="ECO:0007669"/>
    <property type="project" value="TreeGrafter"/>
</dbReference>
<evidence type="ECO:0000256" key="3">
    <source>
        <dbReference type="SAM" id="MobiDB-lite"/>
    </source>
</evidence>
<dbReference type="GO" id="GO:0048038">
    <property type="term" value="F:quinone binding"/>
    <property type="evidence" value="ECO:0007669"/>
    <property type="project" value="TreeGrafter"/>
</dbReference>
<reference evidence="5" key="2">
    <citation type="submission" date="2025-09" db="UniProtKB">
        <authorList>
            <consortium name="Ensembl"/>
        </authorList>
    </citation>
    <scope>IDENTIFICATION</scope>
</reference>